<comment type="caution">
    <text evidence="4">The sequence shown here is derived from an EMBL/GenBank/DDBJ whole genome shotgun (WGS) entry which is preliminary data.</text>
</comment>
<reference evidence="4 5" key="1">
    <citation type="submission" date="2023-12" db="EMBL/GenBank/DDBJ databases">
        <title>Streptomyces sp. V4-01.</title>
        <authorList>
            <person name="Somphong A."/>
            <person name="Phongsopitanun W."/>
        </authorList>
    </citation>
    <scope>NUCLEOTIDE SEQUENCE [LARGE SCALE GENOMIC DNA]</scope>
    <source>
        <strain evidence="4 5">V4-01</strain>
    </source>
</reference>
<dbReference type="InterPro" id="IPR002937">
    <property type="entry name" value="Amino_oxidase"/>
</dbReference>
<dbReference type="RefSeq" id="WP_330793494.1">
    <property type="nucleotide sequence ID" value="NZ_JAZEWV010000003.1"/>
</dbReference>
<dbReference type="Proteomes" id="UP001344658">
    <property type="component" value="Unassembled WGS sequence"/>
</dbReference>
<dbReference type="PANTHER" id="PTHR43734">
    <property type="entry name" value="PHYTOENE DESATURASE"/>
    <property type="match status" value="1"/>
</dbReference>
<keyword evidence="5" id="KW-1185">Reference proteome</keyword>
<dbReference type="InterPro" id="IPR036188">
    <property type="entry name" value="FAD/NAD-bd_sf"/>
</dbReference>
<gene>
    <name evidence="4" type="ORF">V2S66_06390</name>
</gene>
<organism evidence="4 5">
    <name type="scientific">Actinacidiphila polyblastidii</name>
    <dbReference type="NCBI Taxonomy" id="3110430"/>
    <lineage>
        <taxon>Bacteria</taxon>
        <taxon>Bacillati</taxon>
        <taxon>Actinomycetota</taxon>
        <taxon>Actinomycetes</taxon>
        <taxon>Kitasatosporales</taxon>
        <taxon>Streptomycetaceae</taxon>
        <taxon>Actinacidiphila</taxon>
    </lineage>
</organism>
<dbReference type="Pfam" id="PF01593">
    <property type="entry name" value="Amino_oxidase"/>
    <property type="match status" value="1"/>
</dbReference>
<feature type="chain" id="PRO_5047181230" evidence="2">
    <location>
        <begin position="18"/>
        <end position="517"/>
    </location>
</feature>
<dbReference type="PANTHER" id="PTHR43734:SF1">
    <property type="entry name" value="PHYTOENE DESATURASE"/>
    <property type="match status" value="1"/>
</dbReference>
<name>A0ABU7P708_9ACTN</name>
<evidence type="ECO:0000259" key="3">
    <source>
        <dbReference type="Pfam" id="PF01593"/>
    </source>
</evidence>
<dbReference type="Gene3D" id="3.50.50.60">
    <property type="entry name" value="FAD/NAD(P)-binding domain"/>
    <property type="match status" value="2"/>
</dbReference>
<evidence type="ECO:0000313" key="4">
    <source>
        <dbReference type="EMBL" id="MEE4541599.1"/>
    </source>
</evidence>
<proteinExistence type="predicted"/>
<dbReference type="EMBL" id="JAZEWV010000003">
    <property type="protein sequence ID" value="MEE4541599.1"/>
    <property type="molecule type" value="Genomic_DNA"/>
</dbReference>
<evidence type="ECO:0000256" key="2">
    <source>
        <dbReference type="SAM" id="SignalP"/>
    </source>
</evidence>
<evidence type="ECO:0000313" key="5">
    <source>
        <dbReference type="Proteomes" id="UP001344658"/>
    </source>
</evidence>
<feature type="signal peptide" evidence="2">
    <location>
        <begin position="1"/>
        <end position="17"/>
    </location>
</feature>
<protein>
    <submittedName>
        <fullName evidence="4">FAD-dependent oxidoreductase</fullName>
    </submittedName>
</protein>
<feature type="domain" description="Amine oxidase" evidence="3">
    <location>
        <begin position="14"/>
        <end position="323"/>
    </location>
</feature>
<keyword evidence="2" id="KW-0732">Signal</keyword>
<accession>A0ABU7P708</accession>
<feature type="compositionally biased region" description="Gly residues" evidence="1">
    <location>
        <begin position="396"/>
        <end position="405"/>
    </location>
</feature>
<feature type="region of interest" description="Disordered" evidence="1">
    <location>
        <begin position="386"/>
        <end position="405"/>
    </location>
</feature>
<dbReference type="SUPFAM" id="SSF51905">
    <property type="entry name" value="FAD/NAD(P)-binding domain"/>
    <property type="match status" value="1"/>
</dbReference>
<evidence type="ECO:0000256" key="1">
    <source>
        <dbReference type="SAM" id="MobiDB-lite"/>
    </source>
</evidence>
<sequence>MARIAVIGAGMASMAAAARLATGGHRVAVYERGGTFGGGVGRLVRDGFAFDTGPGVLTLPAVYRDLFVKTGREPLADRVDLVQVDPAGHHLFADGSSVSLPNASRSGVIEALDGAFGPGSGERWSEVMVRARETWEAMRRPLLEDVLRDPAAAARDPYPAAGRRGLFRRAAPTLAGVAAGLGDPRLAALLESWALGYGLDPRSAPASTTVLPYLEATFGVWYPRGGVRALAEAVHERCLARKVEFHFDAEVTELLTGADGSAAGVELADGRAVPADLVVAGAPLPALYRDQVLPWTRQDEWPPMGPPGEPGRVTVHLALRGARPGGTAHRTVVHAADRRAALDWLFASRREALPPEGGLTVTVLRPDDPAARPDAGHEAVTLTATVPPHRPDARGGASGDTSGGGLDWTAPGVAEAFAARMAAVAEAALPGLGERECWREVRTPADTERETGAPGGSVPAPALAGAGGALVRAANRSGVPGLYLVGGWAHPGGGLPHTGMSAAITADLVAGGPGGSR</sequence>